<name>I3E5K3_BACMT</name>
<comment type="caution">
    <text evidence="2">The sequence shown here is derived from an EMBL/GenBank/DDBJ whole genome shotgun (WGS) entry which is preliminary data.</text>
</comment>
<dbReference type="eggNOG" id="COG3311">
    <property type="taxonomic scope" value="Bacteria"/>
</dbReference>
<gene>
    <name evidence="2" type="ORF">PB1_02505</name>
</gene>
<evidence type="ECO:0000259" key="1">
    <source>
        <dbReference type="Pfam" id="PF12728"/>
    </source>
</evidence>
<feature type="domain" description="Helix-turn-helix" evidence="1">
    <location>
        <begin position="15"/>
        <end position="61"/>
    </location>
</feature>
<keyword evidence="3" id="KW-1185">Reference proteome</keyword>
<evidence type="ECO:0000313" key="2">
    <source>
        <dbReference type="EMBL" id="EIJ81774.1"/>
    </source>
</evidence>
<dbReference type="Proteomes" id="UP000010523">
    <property type="component" value="Unassembled WGS sequence"/>
</dbReference>
<proteinExistence type="predicted"/>
<dbReference type="STRING" id="997296.PB1_02505"/>
<accession>I3E5K3</accession>
<sequence length="69" mass="7796">MAKKIYTSEEDIPFVLTAEDIRDILGIGTTSAYELLNSGEFHTVRVGKQIRVSKKVFLDWLYSSKEVAS</sequence>
<reference evidence="2 3" key="1">
    <citation type="journal article" date="2012" name="Appl. Environ. Microbiol.">
        <title>Genome Sequence of Thermotolerant Bacillus methanolicus: Features and Regulation Related to Methylotrophy and Production of L-Lysine and L-Glutamate from Methanol.</title>
        <authorList>
            <person name="Heggeset T.M."/>
            <person name="Krog A."/>
            <person name="Balzer S."/>
            <person name="Wentzel A."/>
            <person name="Ellingsen T.E."/>
            <person name="Brautaset T."/>
        </authorList>
    </citation>
    <scope>NUCLEOTIDE SEQUENCE [LARGE SCALE GENOMIC DNA]</scope>
    <source>
        <strain evidence="2 3">PB1</strain>
    </source>
</reference>
<dbReference type="EMBL" id="AFEU01000001">
    <property type="protein sequence ID" value="EIJ81774.1"/>
    <property type="molecule type" value="Genomic_DNA"/>
</dbReference>
<protein>
    <submittedName>
        <fullName evidence="2">Prophage LambdaCh01 DNA binding domain-containing protein</fullName>
    </submittedName>
</protein>
<dbReference type="Pfam" id="PF12728">
    <property type="entry name" value="HTH_17"/>
    <property type="match status" value="1"/>
</dbReference>
<dbReference type="InterPro" id="IPR041657">
    <property type="entry name" value="HTH_17"/>
</dbReference>
<organism evidence="2 3">
    <name type="scientific">Bacillus methanolicus PB1</name>
    <dbReference type="NCBI Taxonomy" id="997296"/>
    <lineage>
        <taxon>Bacteria</taxon>
        <taxon>Bacillati</taxon>
        <taxon>Bacillota</taxon>
        <taxon>Bacilli</taxon>
        <taxon>Bacillales</taxon>
        <taxon>Bacillaceae</taxon>
        <taxon>Bacillus</taxon>
    </lineage>
</organism>
<dbReference type="OrthoDB" id="122388at2"/>
<dbReference type="PATRIC" id="fig|997296.3.peg.558"/>
<evidence type="ECO:0000313" key="3">
    <source>
        <dbReference type="Proteomes" id="UP000010523"/>
    </source>
</evidence>
<dbReference type="RefSeq" id="WP_003350522.1">
    <property type="nucleotide sequence ID" value="NZ_AFEU01000001.1"/>
</dbReference>
<dbReference type="AlphaFoldDB" id="I3E5K3"/>